<keyword evidence="1" id="KW-0472">Membrane</keyword>
<dbReference type="KEGG" id="ecu:ECU08_0265"/>
<accession>I7IV44</accession>
<proteinExistence type="predicted"/>
<name>I7IV44_ENCCU</name>
<organism evidence="2 3">
    <name type="scientific">Encephalitozoon cuniculi (strain GB-M1)</name>
    <name type="common">Microsporidian parasite</name>
    <dbReference type="NCBI Taxonomy" id="284813"/>
    <lineage>
        <taxon>Eukaryota</taxon>
        <taxon>Fungi</taxon>
        <taxon>Fungi incertae sedis</taxon>
        <taxon>Microsporidia</taxon>
        <taxon>Unikaryonidae</taxon>
        <taxon>Encephalitozoon</taxon>
    </lineage>
</organism>
<dbReference type="Proteomes" id="UP000000819">
    <property type="component" value="Chromosome VIII"/>
</dbReference>
<dbReference type="OrthoDB" id="10399986at2759"/>
<dbReference type="RefSeq" id="NP_001402518.1">
    <property type="nucleotide sequence ID" value="NM_001415211.1"/>
</dbReference>
<evidence type="ECO:0000313" key="2">
    <source>
        <dbReference type="EMBL" id="CCI73961.1"/>
    </source>
</evidence>
<dbReference type="InParanoid" id="I7IV44"/>
<reference evidence="2 3" key="2">
    <citation type="journal article" date="2009" name="BMC Genomics">
        <title>Identification of transcriptional signals in Encephalitozoon cuniculi widespread among Microsporidia phylum: support for accurate structural genome annotation.</title>
        <authorList>
            <person name="Peyretaillade E."/>
            <person name="Goncalves O."/>
            <person name="Terrat S."/>
            <person name="Dugat-Bony E."/>
            <person name="Wincker P."/>
            <person name="Cornman R.S."/>
            <person name="Evans J.D."/>
            <person name="Delbac F."/>
            <person name="Peyret P."/>
        </authorList>
    </citation>
    <scope>NUCLEOTIDE SEQUENCE [LARGE SCALE GENOMIC DNA]</scope>
    <source>
        <strain evidence="2 3">GB-M1</strain>
    </source>
</reference>
<feature type="transmembrane region" description="Helical" evidence="1">
    <location>
        <begin position="29"/>
        <end position="50"/>
    </location>
</feature>
<evidence type="ECO:0000256" key="1">
    <source>
        <dbReference type="SAM" id="Phobius"/>
    </source>
</evidence>
<dbReference type="VEuPathDB" id="MicrosporidiaDB:ECU08_0265"/>
<gene>
    <name evidence="2" type="ordered locus">ECU08_0265</name>
</gene>
<dbReference type="GeneID" id="77136392"/>
<keyword evidence="3" id="KW-1185">Reference proteome</keyword>
<sequence length="61" mass="7046">MARRQITFVLSSIYFLALLGISVDRTNRVFGFIVHLPLLFLNFVLMMLLISAGQQLYQKNL</sequence>
<evidence type="ECO:0000313" key="3">
    <source>
        <dbReference type="Proteomes" id="UP000000819"/>
    </source>
</evidence>
<reference evidence="2 3" key="1">
    <citation type="journal article" date="2001" name="Nature">
        <title>Genome sequence and gene compaction of the eukaryote parasite Encephalitozoon cuniculi.</title>
        <authorList>
            <person name="Katinka M.D."/>
            <person name="Duprat S."/>
            <person name="Cornillot E."/>
            <person name="Metenier G."/>
            <person name="Thomarat F."/>
            <person name="Prensier G."/>
            <person name="Barbe V."/>
            <person name="Peyretaillade E."/>
            <person name="Brottier P."/>
            <person name="Wincker P."/>
            <person name="Delbac F."/>
            <person name="El Alaoui H."/>
            <person name="Peyret P."/>
            <person name="Saurin W."/>
            <person name="Gouy M."/>
            <person name="Weissenbach J."/>
            <person name="Vivares C.P."/>
        </authorList>
    </citation>
    <scope>NUCLEOTIDE SEQUENCE [LARGE SCALE GENOMIC DNA]</scope>
    <source>
        <strain evidence="2 3">GB-M1</strain>
    </source>
</reference>
<dbReference type="EMBL" id="AL590448">
    <property type="protein sequence ID" value="CCI73961.1"/>
    <property type="molecule type" value="Genomic_DNA"/>
</dbReference>
<protein>
    <submittedName>
        <fullName evidence="2">ECU08_0265 protein</fullName>
    </submittedName>
</protein>
<keyword evidence="1" id="KW-1133">Transmembrane helix</keyword>
<dbReference type="AlphaFoldDB" id="I7IV44"/>
<feature type="transmembrane region" description="Helical" evidence="1">
    <location>
        <begin position="7"/>
        <end position="23"/>
    </location>
</feature>
<keyword evidence="1" id="KW-0812">Transmembrane</keyword>
<dbReference type="HOGENOM" id="CLU_2922622_0_0_1"/>